<gene>
    <name evidence="6" type="ORF">HZF05_15950</name>
</gene>
<accession>A0A838LDK1</accession>
<name>A0A838LDK1_9SPHN</name>
<dbReference type="PROSITE" id="PS50931">
    <property type="entry name" value="HTH_LYSR"/>
    <property type="match status" value="1"/>
</dbReference>
<dbReference type="EMBL" id="JACEIB010000026">
    <property type="protein sequence ID" value="MBA2935578.1"/>
    <property type="molecule type" value="Genomic_DNA"/>
</dbReference>
<dbReference type="GO" id="GO:0003677">
    <property type="term" value="F:DNA binding"/>
    <property type="evidence" value="ECO:0007669"/>
    <property type="project" value="UniProtKB-KW"/>
</dbReference>
<dbReference type="Gene3D" id="1.10.10.10">
    <property type="entry name" value="Winged helix-like DNA-binding domain superfamily/Winged helix DNA-binding domain"/>
    <property type="match status" value="1"/>
</dbReference>
<evidence type="ECO:0000256" key="1">
    <source>
        <dbReference type="ARBA" id="ARBA00009437"/>
    </source>
</evidence>
<feature type="domain" description="HTH lysR-type" evidence="5">
    <location>
        <begin position="1"/>
        <end position="58"/>
    </location>
</feature>
<dbReference type="GO" id="GO:0032993">
    <property type="term" value="C:protein-DNA complex"/>
    <property type="evidence" value="ECO:0007669"/>
    <property type="project" value="TreeGrafter"/>
</dbReference>
<evidence type="ECO:0000256" key="4">
    <source>
        <dbReference type="ARBA" id="ARBA00023163"/>
    </source>
</evidence>
<dbReference type="InterPro" id="IPR000847">
    <property type="entry name" value="LysR_HTH_N"/>
</dbReference>
<dbReference type="AlphaFoldDB" id="A0A838LDK1"/>
<keyword evidence="2" id="KW-0805">Transcription regulation</keyword>
<evidence type="ECO:0000313" key="6">
    <source>
        <dbReference type="EMBL" id="MBA2935578.1"/>
    </source>
</evidence>
<protein>
    <submittedName>
        <fullName evidence="6">LysR family transcriptional regulator</fullName>
    </submittedName>
</protein>
<keyword evidence="4" id="KW-0804">Transcription</keyword>
<dbReference type="Proteomes" id="UP000570166">
    <property type="component" value="Unassembled WGS sequence"/>
</dbReference>
<keyword evidence="7" id="KW-1185">Reference proteome</keyword>
<keyword evidence="3" id="KW-0238">DNA-binding</keyword>
<dbReference type="SUPFAM" id="SSF46785">
    <property type="entry name" value="Winged helix' DNA-binding domain"/>
    <property type="match status" value="1"/>
</dbReference>
<dbReference type="CDD" id="cd08414">
    <property type="entry name" value="PBP2_LTTR_aromatics_like"/>
    <property type="match status" value="1"/>
</dbReference>
<dbReference type="FunFam" id="1.10.10.10:FF:000001">
    <property type="entry name" value="LysR family transcriptional regulator"/>
    <property type="match status" value="1"/>
</dbReference>
<dbReference type="SUPFAM" id="SSF53850">
    <property type="entry name" value="Periplasmic binding protein-like II"/>
    <property type="match status" value="1"/>
</dbReference>
<dbReference type="InterPro" id="IPR005119">
    <property type="entry name" value="LysR_subst-bd"/>
</dbReference>
<dbReference type="PANTHER" id="PTHR30346:SF17">
    <property type="entry name" value="LYSR FAMILY TRANSCRIPTIONAL REGULATOR"/>
    <property type="match status" value="1"/>
</dbReference>
<sequence>MELRHLRYFVKVASELHFGRAAEALGISQPPLSQQIRILEQELGVQLFERSSRKVRMTPAGRMFLDEARATLERADHAVNITRRAAAGEIGELAIGISPSTLYVPQVSEAIMGFRARHPDVHLVFTEQPMEAQREAMASGALDIGFVRRRTMPPMPGGVIATCVLTDRMVVAMPRGHRLADTDGPIDAAALAGEPIVHYPYDRDGFMADIHSLFGSVGLTLQLAIETNEMSTLLGLVAAGVGISVLAGPLRRLEVDTLHYRPVSGNFALSTMWMLHRGDRSSPQALAFASLVEADAVDQAGALRIR</sequence>
<evidence type="ECO:0000313" key="7">
    <source>
        <dbReference type="Proteomes" id="UP000570166"/>
    </source>
</evidence>
<evidence type="ECO:0000256" key="3">
    <source>
        <dbReference type="ARBA" id="ARBA00023125"/>
    </source>
</evidence>
<dbReference type="InterPro" id="IPR036388">
    <property type="entry name" value="WH-like_DNA-bd_sf"/>
</dbReference>
<evidence type="ECO:0000259" key="5">
    <source>
        <dbReference type="PROSITE" id="PS50931"/>
    </source>
</evidence>
<proteinExistence type="inferred from homology"/>
<dbReference type="InterPro" id="IPR036390">
    <property type="entry name" value="WH_DNA-bd_sf"/>
</dbReference>
<comment type="similarity">
    <text evidence="1">Belongs to the LysR transcriptional regulatory family.</text>
</comment>
<dbReference type="Gene3D" id="3.40.190.10">
    <property type="entry name" value="Periplasmic binding protein-like II"/>
    <property type="match status" value="2"/>
</dbReference>
<comment type="caution">
    <text evidence="6">The sequence shown here is derived from an EMBL/GenBank/DDBJ whole genome shotgun (WGS) entry which is preliminary data.</text>
</comment>
<dbReference type="RefSeq" id="WP_160362795.1">
    <property type="nucleotide sequence ID" value="NZ_JACEIB010000026.1"/>
</dbReference>
<dbReference type="Pfam" id="PF03466">
    <property type="entry name" value="LysR_substrate"/>
    <property type="match status" value="1"/>
</dbReference>
<dbReference type="Pfam" id="PF00126">
    <property type="entry name" value="HTH_1"/>
    <property type="match status" value="1"/>
</dbReference>
<dbReference type="PANTHER" id="PTHR30346">
    <property type="entry name" value="TRANSCRIPTIONAL DUAL REGULATOR HCAR-RELATED"/>
    <property type="match status" value="1"/>
</dbReference>
<dbReference type="GO" id="GO:0003700">
    <property type="term" value="F:DNA-binding transcription factor activity"/>
    <property type="evidence" value="ECO:0007669"/>
    <property type="project" value="InterPro"/>
</dbReference>
<evidence type="ECO:0000256" key="2">
    <source>
        <dbReference type="ARBA" id="ARBA00023015"/>
    </source>
</evidence>
<organism evidence="6 7">
    <name type="scientific">Sphingomonas chungangi</name>
    <dbReference type="NCBI Taxonomy" id="2683589"/>
    <lineage>
        <taxon>Bacteria</taxon>
        <taxon>Pseudomonadati</taxon>
        <taxon>Pseudomonadota</taxon>
        <taxon>Alphaproteobacteria</taxon>
        <taxon>Sphingomonadales</taxon>
        <taxon>Sphingomonadaceae</taxon>
        <taxon>Sphingomonas</taxon>
    </lineage>
</organism>
<reference evidence="6 7" key="1">
    <citation type="submission" date="2020-07" db="EMBL/GenBank/DDBJ databases">
        <authorList>
            <person name="Sun Q."/>
        </authorList>
    </citation>
    <scope>NUCLEOTIDE SEQUENCE [LARGE SCALE GENOMIC DNA]</scope>
    <source>
        <strain evidence="6 7">CGMCC 1.13654</strain>
    </source>
</reference>
<dbReference type="PRINTS" id="PR00039">
    <property type="entry name" value="HTHLYSR"/>
</dbReference>